<dbReference type="Gene3D" id="3.40.630.30">
    <property type="match status" value="1"/>
</dbReference>
<evidence type="ECO:0000259" key="1">
    <source>
        <dbReference type="PROSITE" id="PS51186"/>
    </source>
</evidence>
<dbReference type="PROSITE" id="PS51186">
    <property type="entry name" value="GNAT"/>
    <property type="match status" value="1"/>
</dbReference>
<reference evidence="2 3" key="1">
    <citation type="submission" date="2019-03" db="EMBL/GenBank/DDBJ databases">
        <title>Genomic Encyclopedia of Type Strains, Phase IV (KMG-IV): sequencing the most valuable type-strain genomes for metagenomic binning, comparative biology and taxonomic classification.</title>
        <authorList>
            <person name="Goeker M."/>
        </authorList>
    </citation>
    <scope>NUCLEOTIDE SEQUENCE [LARGE SCALE GENOMIC DNA]</scope>
    <source>
        <strain evidence="2 3">DSM 45765</strain>
    </source>
</reference>
<dbReference type="CDD" id="cd04301">
    <property type="entry name" value="NAT_SF"/>
    <property type="match status" value="1"/>
</dbReference>
<organism evidence="2 3">
    <name type="scientific">Tamaricihabitans halophyticus</name>
    <dbReference type="NCBI Taxonomy" id="1262583"/>
    <lineage>
        <taxon>Bacteria</taxon>
        <taxon>Bacillati</taxon>
        <taxon>Actinomycetota</taxon>
        <taxon>Actinomycetes</taxon>
        <taxon>Pseudonocardiales</taxon>
        <taxon>Pseudonocardiaceae</taxon>
        <taxon>Tamaricihabitans</taxon>
    </lineage>
</organism>
<sequence length="174" mass="18172">MLLIRQECAGDAEVIAALHAVAHTDTDIRVPALVGELRKGSAWIPQLSLVAVENDDIVGHVLGTRSSVGGRDLPAIALAPLGVRPDRRGRGIGYALCSAAIATADAAGESLLGICGPAEFCARAGFVPAADYRIDWSGPAELYVRALNAYQPAFRGEFHYAAEFGAPVPQQPVG</sequence>
<dbReference type="RefSeq" id="WP_132880107.1">
    <property type="nucleotide sequence ID" value="NZ_SLXQ01000016.1"/>
</dbReference>
<dbReference type="SUPFAM" id="SSF55729">
    <property type="entry name" value="Acyl-CoA N-acyltransferases (Nat)"/>
    <property type="match status" value="1"/>
</dbReference>
<dbReference type="GO" id="GO:0016747">
    <property type="term" value="F:acyltransferase activity, transferring groups other than amino-acyl groups"/>
    <property type="evidence" value="ECO:0007669"/>
    <property type="project" value="InterPro"/>
</dbReference>
<dbReference type="AlphaFoldDB" id="A0A4R2QB06"/>
<dbReference type="EMBL" id="SLXQ01000016">
    <property type="protein sequence ID" value="TCP45444.1"/>
    <property type="molecule type" value="Genomic_DNA"/>
</dbReference>
<dbReference type="OrthoDB" id="9797178at2"/>
<name>A0A4R2QB06_9PSEU</name>
<evidence type="ECO:0000313" key="2">
    <source>
        <dbReference type="EMBL" id="TCP45444.1"/>
    </source>
</evidence>
<keyword evidence="3" id="KW-1185">Reference proteome</keyword>
<feature type="domain" description="N-acetyltransferase" evidence="1">
    <location>
        <begin position="2"/>
        <end position="145"/>
    </location>
</feature>
<dbReference type="InterPro" id="IPR016181">
    <property type="entry name" value="Acyl_CoA_acyltransferase"/>
</dbReference>
<dbReference type="Pfam" id="PF00583">
    <property type="entry name" value="Acetyltransf_1"/>
    <property type="match status" value="1"/>
</dbReference>
<keyword evidence="2" id="KW-0808">Transferase</keyword>
<accession>A0A4R2QB06</accession>
<dbReference type="Proteomes" id="UP000294911">
    <property type="component" value="Unassembled WGS sequence"/>
</dbReference>
<proteinExistence type="predicted"/>
<comment type="caution">
    <text evidence="2">The sequence shown here is derived from an EMBL/GenBank/DDBJ whole genome shotgun (WGS) entry which is preliminary data.</text>
</comment>
<gene>
    <name evidence="2" type="ORF">EV191_11687</name>
</gene>
<protein>
    <submittedName>
        <fullName evidence="2">Putative acetyltransferase</fullName>
    </submittedName>
</protein>
<dbReference type="InterPro" id="IPR000182">
    <property type="entry name" value="GNAT_dom"/>
</dbReference>
<evidence type="ECO:0000313" key="3">
    <source>
        <dbReference type="Proteomes" id="UP000294911"/>
    </source>
</evidence>